<protein>
    <recommendedName>
        <fullName evidence="1">SLH domain-containing protein</fullName>
    </recommendedName>
</protein>
<gene>
    <name evidence="2" type="ORF">BBD42_03580</name>
</gene>
<name>A0A1B2DS75_9BACL</name>
<feature type="domain" description="SLH" evidence="1">
    <location>
        <begin position="70"/>
        <end position="123"/>
    </location>
</feature>
<dbReference type="InterPro" id="IPR001119">
    <property type="entry name" value="SLH_dom"/>
</dbReference>
<proteinExistence type="predicted"/>
<feature type="domain" description="SLH" evidence="1">
    <location>
        <begin position="6"/>
        <end position="69"/>
    </location>
</feature>
<evidence type="ECO:0000259" key="1">
    <source>
        <dbReference type="PROSITE" id="PS51272"/>
    </source>
</evidence>
<dbReference type="AlphaFoldDB" id="A0A1B2DS75"/>
<dbReference type="PROSITE" id="PS51272">
    <property type="entry name" value="SLH"/>
    <property type="match status" value="3"/>
</dbReference>
<organism evidence="2">
    <name type="scientific">Paenibacillus sp. BIHB 4019</name>
    <dbReference type="NCBI Taxonomy" id="1870819"/>
    <lineage>
        <taxon>Bacteria</taxon>
        <taxon>Bacillati</taxon>
        <taxon>Bacillota</taxon>
        <taxon>Bacilli</taxon>
        <taxon>Bacillales</taxon>
        <taxon>Paenibacillaceae</taxon>
        <taxon>Paenibacillus</taxon>
    </lineage>
</organism>
<sequence>MTTDPKPVVNFKDISGHWAQEMIEELASQGIITGFADGSFNPNESIQRQHMALIFMRAFELEPVRELESFSDVSPNHANYEAIALLQQAGIVDGTNGKFNPSEPVTRAQMAKIVALALKIELGGTSPFQDVPSTHWSYAYVAALAELGIILGDNGKFNPDEPVTRVQFVAIMYRALHLKQEVAQKV</sequence>
<evidence type="ECO:0000313" key="2">
    <source>
        <dbReference type="EMBL" id="ANY70540.1"/>
    </source>
</evidence>
<dbReference type="Pfam" id="PF00395">
    <property type="entry name" value="SLH"/>
    <property type="match status" value="3"/>
</dbReference>
<accession>A0A1B2DS75</accession>
<dbReference type="EMBL" id="CP016808">
    <property type="protein sequence ID" value="ANY70540.1"/>
    <property type="molecule type" value="Genomic_DNA"/>
</dbReference>
<reference evidence="2" key="1">
    <citation type="submission" date="2016-08" db="EMBL/GenBank/DDBJ databases">
        <title>Complete Genome Seqeunce of Paenibacillus sp. BIHB 4019 from tea rhizoplane.</title>
        <authorList>
            <person name="Thakur R."/>
            <person name="Swarnkar M.K."/>
            <person name="Gulati A."/>
        </authorList>
    </citation>
    <scope>NUCLEOTIDE SEQUENCE [LARGE SCALE GENOMIC DNA]</scope>
    <source>
        <strain evidence="2">BIHB4019</strain>
    </source>
</reference>
<dbReference type="PANTHER" id="PTHR43308">
    <property type="entry name" value="OUTER MEMBRANE PROTEIN ALPHA-RELATED"/>
    <property type="match status" value="1"/>
</dbReference>
<dbReference type="PANTHER" id="PTHR43308:SF5">
    <property type="entry name" value="S-LAYER PROTEIN _ PEPTIDOGLYCAN ENDO-BETA-N-ACETYLGLUCOSAMINIDASE"/>
    <property type="match status" value="1"/>
</dbReference>
<dbReference type="InterPro" id="IPR051465">
    <property type="entry name" value="Cell_Envelope_Struct_Comp"/>
</dbReference>
<feature type="domain" description="SLH" evidence="1">
    <location>
        <begin position="124"/>
        <end position="186"/>
    </location>
</feature>